<feature type="transmembrane region" description="Helical" evidence="4">
    <location>
        <begin position="6516"/>
        <end position="6538"/>
    </location>
</feature>
<protein>
    <recommendedName>
        <fullName evidence="5">Cadherin domain-containing protein</fullName>
    </recommendedName>
</protein>
<dbReference type="InterPro" id="IPR025592">
    <property type="entry name" value="DUF4347"/>
</dbReference>
<name>A0A5B9QMD9_9BACT</name>
<feature type="domain" description="Cadherin" evidence="5">
    <location>
        <begin position="6166"/>
        <end position="6269"/>
    </location>
</feature>
<dbReference type="Proteomes" id="UP000325286">
    <property type="component" value="Chromosome"/>
</dbReference>
<keyword evidence="4" id="KW-0472">Membrane</keyword>
<dbReference type="InterPro" id="IPR013783">
    <property type="entry name" value="Ig-like_fold"/>
</dbReference>
<dbReference type="InterPro" id="IPR010221">
    <property type="entry name" value="VCBS_dom"/>
</dbReference>
<evidence type="ECO:0000256" key="1">
    <source>
        <dbReference type="ARBA" id="ARBA00022729"/>
    </source>
</evidence>
<evidence type="ECO:0000313" key="7">
    <source>
        <dbReference type="Proteomes" id="UP000325286"/>
    </source>
</evidence>
<dbReference type="InterPro" id="IPR006558">
    <property type="entry name" value="LamG-like"/>
</dbReference>
<dbReference type="NCBIfam" id="TIGR01965">
    <property type="entry name" value="VCBS_repeat"/>
    <property type="match status" value="4"/>
</dbReference>
<dbReference type="InterPro" id="IPR015919">
    <property type="entry name" value="Cadherin-like_sf"/>
</dbReference>
<dbReference type="PANTHER" id="PTHR14139:SF2">
    <property type="entry name" value="CALSYNTENIN-1"/>
    <property type="match status" value="1"/>
</dbReference>
<accession>A0A5B9QMD9</accession>
<evidence type="ECO:0000256" key="2">
    <source>
        <dbReference type="ARBA" id="ARBA00023157"/>
    </source>
</evidence>
<feature type="compositionally biased region" description="Basic and acidic residues" evidence="3">
    <location>
        <begin position="6435"/>
        <end position="6446"/>
    </location>
</feature>
<dbReference type="PROSITE" id="PS51854">
    <property type="entry name" value="CSPG"/>
    <property type="match status" value="1"/>
</dbReference>
<dbReference type="PANTHER" id="PTHR14139">
    <property type="entry name" value="CALSYNTENIN"/>
    <property type="match status" value="1"/>
</dbReference>
<dbReference type="Pfam" id="PF17963">
    <property type="entry name" value="Big_9"/>
    <property type="match status" value="2"/>
</dbReference>
<dbReference type="InterPro" id="IPR013320">
    <property type="entry name" value="ConA-like_dom_sf"/>
</dbReference>
<dbReference type="EMBL" id="CP042914">
    <property type="protein sequence ID" value="QEG40277.1"/>
    <property type="molecule type" value="Genomic_DNA"/>
</dbReference>
<evidence type="ECO:0000259" key="5">
    <source>
        <dbReference type="PROSITE" id="PS50268"/>
    </source>
</evidence>
<dbReference type="InterPro" id="IPR002126">
    <property type="entry name" value="Cadherin-like_dom"/>
</dbReference>
<dbReference type="GO" id="GO:0005509">
    <property type="term" value="F:calcium ion binding"/>
    <property type="evidence" value="ECO:0007669"/>
    <property type="project" value="InterPro"/>
</dbReference>
<keyword evidence="4" id="KW-1133">Transmembrane helix</keyword>
<feature type="region of interest" description="Disordered" evidence="3">
    <location>
        <begin position="52"/>
        <end position="98"/>
    </location>
</feature>
<proteinExistence type="predicted"/>
<dbReference type="InterPro" id="IPR006626">
    <property type="entry name" value="PbH1"/>
</dbReference>
<dbReference type="RefSeq" id="WP_068142562.1">
    <property type="nucleotide sequence ID" value="NZ_CP042914.1"/>
</dbReference>
<dbReference type="SUPFAM" id="SSF49899">
    <property type="entry name" value="Concanavalin A-like lectins/glucanases"/>
    <property type="match status" value="2"/>
</dbReference>
<feature type="compositionally biased region" description="Polar residues" evidence="3">
    <location>
        <begin position="6378"/>
        <end position="6398"/>
    </location>
</feature>
<dbReference type="KEGG" id="rul:UC8_22840"/>
<dbReference type="Gene3D" id="2.60.40.10">
    <property type="entry name" value="Immunoglobulins"/>
    <property type="match status" value="1"/>
</dbReference>
<dbReference type="OrthoDB" id="6091599at2"/>
<dbReference type="SMART" id="SM00560">
    <property type="entry name" value="LamGL"/>
    <property type="match status" value="1"/>
</dbReference>
<dbReference type="CDD" id="cd11304">
    <property type="entry name" value="Cadherin_repeat"/>
    <property type="match status" value="1"/>
</dbReference>
<dbReference type="InterPro" id="IPR039005">
    <property type="entry name" value="CSPG_rpt"/>
</dbReference>
<dbReference type="SMART" id="SM00710">
    <property type="entry name" value="PbH1"/>
    <property type="match status" value="19"/>
</dbReference>
<feature type="compositionally biased region" description="Acidic residues" evidence="3">
    <location>
        <begin position="76"/>
        <end position="91"/>
    </location>
</feature>
<evidence type="ECO:0000313" key="6">
    <source>
        <dbReference type="EMBL" id="QEG40277.1"/>
    </source>
</evidence>
<dbReference type="SUPFAM" id="SSF49313">
    <property type="entry name" value="Cadherin-like"/>
    <property type="match status" value="1"/>
</dbReference>
<dbReference type="Pfam" id="PF22352">
    <property type="entry name" value="K319L-like_PKD"/>
    <property type="match status" value="1"/>
</dbReference>
<dbReference type="PROSITE" id="PS50268">
    <property type="entry name" value="CADHERIN_2"/>
    <property type="match status" value="1"/>
</dbReference>
<feature type="region of interest" description="Disordered" evidence="3">
    <location>
        <begin position="6369"/>
        <end position="6414"/>
    </location>
</feature>
<dbReference type="GO" id="GO:0016020">
    <property type="term" value="C:membrane"/>
    <property type="evidence" value="ECO:0007669"/>
    <property type="project" value="InterPro"/>
</dbReference>
<dbReference type="Gene3D" id="2.60.120.200">
    <property type="match status" value="2"/>
</dbReference>
<keyword evidence="1" id="KW-0732">Signal</keyword>
<dbReference type="InterPro" id="IPR011050">
    <property type="entry name" value="Pectin_lyase_fold/virulence"/>
</dbReference>
<reference evidence="6 7" key="1">
    <citation type="submission" date="2019-08" db="EMBL/GenBank/DDBJ databases">
        <title>Deep-cultivation of Planctomycetes and their phenomic and genomic characterization uncovers novel biology.</title>
        <authorList>
            <person name="Wiegand S."/>
            <person name="Jogler M."/>
            <person name="Boedeker C."/>
            <person name="Pinto D."/>
            <person name="Vollmers J."/>
            <person name="Rivas-Marin E."/>
            <person name="Kohn T."/>
            <person name="Peeters S.H."/>
            <person name="Heuer A."/>
            <person name="Rast P."/>
            <person name="Oberbeckmann S."/>
            <person name="Bunk B."/>
            <person name="Jeske O."/>
            <person name="Meyerdierks A."/>
            <person name="Storesund J.E."/>
            <person name="Kallscheuer N."/>
            <person name="Luecker S."/>
            <person name="Lage O.M."/>
            <person name="Pohl T."/>
            <person name="Merkel B.J."/>
            <person name="Hornburger P."/>
            <person name="Mueller R.-W."/>
            <person name="Bruemmer F."/>
            <person name="Labrenz M."/>
            <person name="Spormann A.M."/>
            <person name="Op den Camp H."/>
            <person name="Overmann J."/>
            <person name="Amann R."/>
            <person name="Jetten M.S.M."/>
            <person name="Mascher T."/>
            <person name="Medema M.H."/>
            <person name="Devos D.P."/>
            <person name="Kaster A.-K."/>
            <person name="Ovreas L."/>
            <person name="Rohde M."/>
            <person name="Galperin M.Y."/>
            <person name="Jogler C."/>
        </authorList>
    </citation>
    <scope>NUCLEOTIDE SEQUENCE [LARGE SCALE GENOMIC DNA]</scope>
    <source>
        <strain evidence="6 7">UC8</strain>
    </source>
</reference>
<dbReference type="SUPFAM" id="SSF51126">
    <property type="entry name" value="Pectin lyase-like"/>
    <property type="match status" value="1"/>
</dbReference>
<organism evidence="6 7">
    <name type="scientific">Roseimaritima ulvae</name>
    <dbReference type="NCBI Taxonomy" id="980254"/>
    <lineage>
        <taxon>Bacteria</taxon>
        <taxon>Pseudomonadati</taxon>
        <taxon>Planctomycetota</taxon>
        <taxon>Planctomycetia</taxon>
        <taxon>Pirellulales</taxon>
        <taxon>Pirellulaceae</taxon>
        <taxon>Roseimaritima</taxon>
    </lineage>
</organism>
<feature type="compositionally biased region" description="Low complexity" evidence="3">
    <location>
        <begin position="6399"/>
        <end position="6414"/>
    </location>
</feature>
<gene>
    <name evidence="6" type="ORF">UC8_22840</name>
</gene>
<keyword evidence="4" id="KW-0812">Transmembrane</keyword>
<keyword evidence="7" id="KW-1185">Reference proteome</keyword>
<sequence length="6584" mass="668756">MAKQQPKRVFDFYPLEDRVLLSGTGAEGLEGLDPAGDVDVDLADALLAQLAEAEGTVTDQPQAGEPLQDPSANDEASQDDSEEQASDEDAQDAVNSPFAFDDSRPLEVIFVDAGVEDADVLLGGLRADGDAQTQWLVIEISADEDGVERISNTLDQLSGVDAVHLLSHGDGQGIQLGNSRLDLDTAAGYAGQIAGWQGALDADSDLLIYGCDLASTAEGRELIDSIASLSDCDVAASDDVTGHQTLGGDWDLEYSRGTIEAEMAFSYDAIDSWEHTLAPGYVTTTFQDGVDSYSGTVDTFLSSSAKTSDYSARTDLEVDSDGSGDPMQQTLIRFDDLFGTNPGQMPQNVYITSASLSVNVTNSSSSGAHIGLYAMQTAWADTSTWDSMSDGVSTNDAEAAATADASVTDPTAGGWVTIDGLEDRVQSWQDRASSNYGWVIESDNTDGWDIGSSESGSAPQLSVTYISAGSQASTAHTLVVDTANDVLDGDATSIDALLADKGADGKISLREAIWAANNTTNFDASTPDQIEFAIGTGGQTIMVGAGGLPTLTDAVVLDATTQPGYAGTPLITLDGTNATSATGGITLRTSNSTVSGFIVQNFVDEGLEIDGSTGFGDNNILENNWVGVTSTGAAAGNGDNGILVTVNAYDNIIRNNVVGDSGGHGIQLKNDAVGNWVYGNNVGIGIDDVTVRANGGHGIDIRGSSTDNIIGTDRDNVADVTERNVISGNTLNGIDIDATSSGTEIAGNWIGTTGTGSSGVGNSNTGINVLGANTIIGGSGTDHGNVITGNANEGINISGTSATGTIIQGNIIGLDADGATGSGNADVGIAILAGAHTTTIGGSLAGQGNVISKNYEGIEINSNNNTVQGNFIGTDITGTLDRGNRSDDGVEIQNNATGNLIGGTVDGAGNVIAFNALDGVNVVSGTGNQILGNSIFSNTGLAIDLGNNGVTANDGQFDDTPDQDNGANNLQNFPVLAAAYAGPTPTITGTIKTTPSRTFRIEFYANATGDASGYGEGQRYLGFVNVTTNPIGEATIAATLSSTVVTGEQISATATDLTTNETSEFGLNVTATNSAPVLDATQSPVLDSQTEDDGAPSGAVGTLVSSLVDFASPAGQVDNVTDSNPTPSLGIAITAANTTNGTWYYSTDAGSNWNALGAVSDANARLLAADANTRIYFHSDANYNGTIADAITFRAWDQTTGSNGGVADTSNSIDTYLDTFSSVSYSNSNGATAWTTNWIETDNDGAGASGGNISVSGNALQVAPNDEGNSIYREIDLSDASSATLSFDYYSNLPSGNPDIQVRVSGNGGTNYVTLASFTSSTNGQSGTLSYDISSYLSSNTRIQFYVNSNAGGSTYVTFDDVQVVASDQNAGGSTAFSTATDTAGLTVTAVNDAPVMAPLTPTYAAVEDGASYANTVAAFLGSTVTDVDAGAVEGAAVTALTGDGARIDYSLDGGVTWLQFDALSESNALLLRATDRLRFTPATDNGGSISIAYRAWDQTTGTAGNTADTTSNGGSTAFSAASDSITVNTTSVNDAPIAVDDHHGLTFDGVDDFVNLGSDASLEFTSTMTMEVWARPTAYPASSSVILNKEGEYEIGISDTGSLMWAFSNTDPAWNWHDTGHVLQLNEWAHISVSYDNGTVNTYVNGHIIETYDGSGNIGDAHVALDDFRVGGRQNNPAGNYFTGDIDEVRLWSTARTQSEIQNNLDVPLVGNETGLAGYWNFNEGSGTTANDLSSNANHGVLTDGAGTGTPIWTGFATDQNTALNIASGTGVLQNDVDIEGDTLTVSHVQGSAANVGNSIVIGSGALVTLNANGSFNYDPNGAFDQLAAGETATDSFTYTVSDGNGGSDTATVSVTITGTDDAPTIVADSDLDDPANEVIDFQGGDDTISLTGLPVNTADGTDVTVEFWMNWDGTDNVMPFGFGSYDLWLSGGNIGFNTGSGDLYGTSSAGLAAGWHHVTAIFHNGDATGSRLIIDGVEQTMTQKTNSPNNSNANASSNAQISGWTSNTSYKFGGQIDQVRIWNGGRSETQVRADMFTELSGPQTGLVASYSFTGATTAADGVIDDSGNGHHGTISGMTAANVIAGSGFDALGDQTVNEDDLVTLQVSAFDPENAALTYTWTQTSGPAVTLSDANAEKPTFTALNQTADYQLVFTVDASDGSQTTTETVTISVNAVNDAPSGADNTLTTLEDTDLTFTAADFGFTDSGENNDLNAVRITTQTAAGSVYVDADGDGVIDAGETVVAGAYVDVADINAGRLKYKPVADANGSGYAQFTFQVQDDGGTAGGGQDTDPSANTMVIDVTAVNDAPVITGGPGTAAVTETDAGLTASGTLTVTDVDTADVVTAAVDSVVVSGTGSSSVPGSLTNGTLQGFLSVSPTAILDGTESTNTLTWNFNSGGEAFDFLASGETLVLTYTVSATDDAGTPLSDTETVTVTITGTNDAAVVDLNGADAGGTNYTTSFNEGDSAVSIADVDATISDSDNTEYDRFTVTLTGFADGNKEQIGIAGRRFDYTAPATHVETVGATNFEISFSGSQFIITKDGGGTMPQADLQTLLRSMTFENLDKDPTLGARTITFVARDSNGLDSAIATTTINTGAINDAPVITGGPGTAAVTETDAGLTASGTLTVTDVDTADVVTAGVDSVVVSGTGSSSVPGSLTNGTLQGFLSVSPTAILDGTESTNTLTWNFNSGGEAFDFLASGETLVLTYTVSATDDAGTPLSDTETVTVTITGTNDAAVETSIEGTAVDYTENDGAVAITSTIAFSDVDDTHIESAVVQITGNYAAGEDVLTFVDQNGITGTWNNGTLTLTGSATLAQYETAIRSITYQNTSDDPSALTRTISFTVSDGDVDSNTLTRDIDFTATNDDPTNAGSLPSDIAVTEDVASNVDLSAIDLSDVDHGGSDLTVTLTTSTGGNLSASDSGGVTVGGSGTGTVTLTGTQDELNTFLNTASNVQYLHSTANLNGNDADTIQVQVTDNGNTGSGGGGQIALGTVNVDISAVNDAPVNTVPGTQTVAEETTTAINGVSIGDVDAAAGNLTTRLQVSNGVVNVTLSGAATISAGSNGTGDLTIQGSVADINATLASLTYTGDTNVNGVAADTLTVTTNDGGNTGSGGALQDVDTVQIDITGSNDAPVASSIEGTAIDYTENDGAVTITSTIAFSDVDDTHIESAVIEITGNYAAGEDVLTFVDQNGITGTWNNGTLTLTGSATLAQYETAIRSITYENTSDDPSALTRTISFTVNDGDVDSNTLTRDIDFTATNDDPTNAGSLPSDITVTEDLSSNVDLSAIDLSDVDHQGSDLTVTLTTSTGGNLSASDGGGVTVGGSGTGTVTLTGTQDELNTFLNTASNVQYLHSTTNLNGNDADTIQLQVTDNGNTGSGGGGQIDLGTVNVDISAVNDAPVNTVPGTQTVAEETPTAINGVSIGDVDAATGNLTTRLQVSNGVVNVTLSGAATISSGTNGTGDLTIQGSVADINATLASLTYTGDTDVVGTAADTLTVTTNDGGNTGSGGALQDVDTVQIDITTVNDAPVASSVEGTAIDYTENDGAVAITSTIAFSDVDDTHIDSAVVEISGNYAAGEDVLTFIDQNGITGTWNNGTLTLIGSATLAQYETAIRSITYENTSDDPSALTRTISFTVNDGDVDSNTLTRDIDFTATNDDPTNAGSLPSDITVTEDLSSNVDLSAIDLSDVDHQGSDLTVTLTTSTGGNLSASDGGGVTVGGSGTGTVTLTGTQDELNTFLNTASNVQYLHSTANLNGNDADTIQLQVTDNGNTGSGGGGQIDLGTVNVDISAVNDAPVNTVPGTQTVAEETPTAINGVSIGDVDAAAGNLTTRLQVSNGVLNVTLFGAATISAGSDGSGDLTIQGSVSDINATLTTLTYTGDTDVVGTAADTLTVTTNDGGNTGSGGALQDVDTIQIDISTINDAPVASSIEGTAIDYTENDGAVPITSTIAFSDVDDTHIESALVQITGNYAAGEDVLTFVDQNGITGTWNNGTLTLTGSATLAQYETAIRSITYENTSDDPSALTRTISFTVNDGDVDSNTLTRDIDFTATNDDPTNAGSLPSDITVTEDVASNVDLSAIDLSDVDHQGSDLTITLTTSTGGNLSASDGGGVTVGGSGTGTVTLTGTQDELNTFLNTASNVQYLHSTANLNGNDADTIQVQVTDNGNTGSGGGGQIDLGTVNVDISAVNDAPVNTVPGTQTVAEETPTAINGVSIGDVDAATGNLTTRLQVSNGVVNVTLSGAATISSGTNGTGDLTIQGSVADINATLASLTYTGDTNVNGVAADTLTVTTNDGGNTGSGGALQDVDTVQIDITTVNDAPVASSIEGTAVDYTENDGAVAITSTIAFSDVDDTHIESAVIQITGNYAAGEDVLTFVDQNGITGTWNNGTLTLTGSATLAQYETAIRSITYQNTSDDPSALTRTISFTVNDGDVDSNTLTRDIDFTATNDDPTNAGSLPSDITVTEDVASNVDLSAIDLSDVDHQGSDLTITLTTSTGGNLSASDGGGVTVGGSGTGTVTLTGTQDELNTFLNTASNVQYLHSTTNLNGNDADTIQVQVTDNGNTGSGGGGQIDLGTVNVDISAVNDAPVNTVPGTQTVAEETTTAVNGVSIGDVDAAAGNLTTRLQVSNGVLNVTLFGAATISAGSDGSGDLTIQGSVSDINATLTTLTYTGDTDVVGTAADTLTVTTNDGGNTGSGGALQDVDTVQIDITTVNDAPVTSSIEGTAIDYTENDGAVTITSTIAFSDVDDTHIESAVIEISGNYAAGEDVLTFVDQNGITGTWNNGTLTLTGSATLAQYETAIRSITYENTSDDPSALTRTISFTVNDGDVDSNTLTRDIDFTATNDDPTNAGSLPSDITVTEDVASNVDLSAIDLSDVDHQGSELTITLTTSTGGNLSASDGGGVTVGGSGTGTVTLTGTQDELNTFLNTASNVQYLHSTANLNGNDADTIQVQVTDNGNTGSGGGGQIDLGTVNVDISAVNDAPINTVPGTRTVAEETPTAINGVSIGDVDAAAGNLTTRLQVSNGVLNVTLFGAATISAGSDGSGDLTIQGSVSDINATLTTLTYTGAPDVVGVAADTLTVTTDDGGNTGSGGVLQDVDTVQIDITAINDAPVTSSIEGTAIDYTENDGAVAVTSTIAFSDVDDTHIESAVVEISGNYAAGEDVLTFVDQNGITGTWNNGTLTLIGSATLAQYETAIRSITYENTSDDPSALTRTISFTVNDGDVDSNTLTRDIDFTATNDDPTNAGSLPSDISVTEDVASNVDLSAIDLSDVDHQGSDLTVTLTTSTGGNLSASDGGGVTVGGSGTGTVTLTGTQDELNTFLNTASNVQYLHSTTNLNGNDADTIQVQVTDNGNTGSGGGGQIDLGTVNVDISAVNDAPVNTVPGTQTVAEETPTAINGVSIGDVDAAAGNLTTRLQVSNGVLNVTLFGAATISAGSDGSGDLTIQGSVSDINATLTTLTYTGDTDVVGTAADTLTVTTNDGGNTGSGGALQDVDTVQIDITTVNDAPVASSIEGTAVDYTENDGAVAITSTIAFSDVDDTHIDSAVVEISGNYAAGEDVLTFVDQNGITGTWNNGTLTLIGSATLAQYETAIRSITYENTSDDPSALTRTISFTVNDGDVDSNTLTRDIDFTATNDDPTNAGSLPSDIAVTEDLSSNVDLSPIDLSDVDHQGSDLTVTLTTSTGGNLSASDGGGVTVGGSGTGTVTLTGTQDELNTFLNTASNVQYLHSTANLNGNDADTIQVQVTDNGNTGSGGGGGGQIDLGTVNVDIGAVNDAPVNTVPGTQTVAEETTTAIGGVSIGDLDAATGTLTTRLQVNNGVINVSLSGAATISSGTNGTDDLTIQGSVTDINATLASLTYAGNTDVVGTAADTLTVTTGDGGNTGSGGVLQDVDTVQIDITAINDAPVASSIEGTAIDYTENDGPVELTSTIAFSDVDDTNIESAVVTITSNFAAGEDVLTFVDQNGITGTWNNGTLTLTGSATLAEYETAIRSITYENTSDDPSAATRTISFTVNDGGVDSNTLTRDIDFTVVNDSPYLDHNLGAAVLEGGQVVIDDSMLDVGDVDDSNLELTFTVVTSPAHGHLAMAGSPSTPVTQFTQDDLDQGQVIYVHDGSESTTDSFNFSLADGGEDSAATIDRTFQIRITPVNESPTSLNPTTFTIDETTDTSGGVALGTLTTIDPDAGDTFTYAIVGGSDAAVFSIGGSGNDQLVMDDGYLPVGGQTVYDVIVRTTDSGGLFIEQAVTVLVNDINQAPVAGDDTFDTLIGEALVLDADDLLANDTDADGHALFVQIVSQPAHGTISVDANGDLVYTPNQGYFGADQFSYAAHDGIVAGNPATVSIDVEVYVASGASSNVVVSDPGGNTDGQQSAPESPPDNTSQSDTGNGSPSAPGPIGSGAIPAGVAPEAVTRARSLETNEPFSEQERDSGSRPQRELGGVSLEDRDEESNQGRILAGASVTPTRLPLSALQIQQFEQILQQDIAQAIVWHRWEELLQEDQQEATAIVIGSVGVTAGLVSLGYVAWILRGGAFFAASLSSLPAWRMLDPATFLDAYRRRGSQNDDAERIFDDKQ</sequence>
<dbReference type="Pfam" id="PF14252">
    <property type="entry name" value="DUF4347"/>
    <property type="match status" value="1"/>
</dbReference>
<evidence type="ECO:0000256" key="3">
    <source>
        <dbReference type="SAM" id="MobiDB-lite"/>
    </source>
</evidence>
<dbReference type="GO" id="GO:0007156">
    <property type="term" value="P:homophilic cell adhesion via plasma membrane adhesion molecules"/>
    <property type="evidence" value="ECO:0007669"/>
    <property type="project" value="InterPro"/>
</dbReference>
<evidence type="ECO:0000256" key="4">
    <source>
        <dbReference type="SAM" id="Phobius"/>
    </source>
</evidence>
<keyword evidence="2" id="KW-1015">Disulfide bond</keyword>
<dbReference type="Pfam" id="PF16184">
    <property type="entry name" value="Cadherin_3"/>
    <property type="match status" value="1"/>
</dbReference>
<feature type="region of interest" description="Disordered" evidence="3">
    <location>
        <begin position="6427"/>
        <end position="6463"/>
    </location>
</feature>